<name>A0AAP0KMR2_9MAGN</name>
<dbReference type="Proteomes" id="UP001417504">
    <property type="component" value="Unassembled WGS sequence"/>
</dbReference>
<dbReference type="AlphaFoldDB" id="A0AAP0KMR2"/>
<comment type="caution">
    <text evidence="1">The sequence shown here is derived from an EMBL/GenBank/DDBJ whole genome shotgun (WGS) entry which is preliminary data.</text>
</comment>
<sequence>MSKATMPNEFVENLDTQWNAALIKAPCSHGKNSSGNYAFSVHFHSHGLTESKISQWCSKSWDAFNLETLKNFVVLVDEVPRRFAVGGEAAENAGRITRRSTNEEWAEIIRKVVESWRWKGRGVIDFGNEFNGANASGVAVAMALNKETAEIASSLVVSLPKAPNAEQILPILAHSAQWEEFFEEDSRQDFVVNYV</sequence>
<accession>A0AAP0KMR2</accession>
<evidence type="ECO:0000313" key="2">
    <source>
        <dbReference type="Proteomes" id="UP001417504"/>
    </source>
</evidence>
<reference evidence="1 2" key="1">
    <citation type="submission" date="2024-01" db="EMBL/GenBank/DDBJ databases">
        <title>Genome assemblies of Stephania.</title>
        <authorList>
            <person name="Yang L."/>
        </authorList>
    </citation>
    <scope>NUCLEOTIDE SEQUENCE [LARGE SCALE GENOMIC DNA]</scope>
    <source>
        <strain evidence="1">QJT</strain>
        <tissue evidence="1">Leaf</tissue>
    </source>
</reference>
<keyword evidence="2" id="KW-1185">Reference proteome</keyword>
<evidence type="ECO:0000313" key="1">
    <source>
        <dbReference type="EMBL" id="KAK9154080.1"/>
    </source>
</evidence>
<dbReference type="EMBL" id="JBBNAE010000001">
    <property type="protein sequence ID" value="KAK9154080.1"/>
    <property type="molecule type" value="Genomic_DNA"/>
</dbReference>
<organism evidence="1 2">
    <name type="scientific">Stephania japonica</name>
    <dbReference type="NCBI Taxonomy" id="461633"/>
    <lineage>
        <taxon>Eukaryota</taxon>
        <taxon>Viridiplantae</taxon>
        <taxon>Streptophyta</taxon>
        <taxon>Embryophyta</taxon>
        <taxon>Tracheophyta</taxon>
        <taxon>Spermatophyta</taxon>
        <taxon>Magnoliopsida</taxon>
        <taxon>Ranunculales</taxon>
        <taxon>Menispermaceae</taxon>
        <taxon>Menispermoideae</taxon>
        <taxon>Cissampelideae</taxon>
        <taxon>Stephania</taxon>
    </lineage>
</organism>
<gene>
    <name evidence="1" type="ORF">Sjap_001560</name>
</gene>
<protein>
    <submittedName>
        <fullName evidence="1">Uncharacterized protein</fullName>
    </submittedName>
</protein>
<proteinExistence type="predicted"/>